<reference evidence="2" key="2">
    <citation type="submission" date="2021-12" db="EMBL/GenBank/DDBJ databases">
        <title>Resequencing data analysis of finger millet.</title>
        <authorList>
            <person name="Hatakeyama M."/>
            <person name="Aluri S."/>
            <person name="Balachadran M.T."/>
            <person name="Sivarajan S.R."/>
            <person name="Poveda L."/>
            <person name="Shimizu-Inatsugi R."/>
            <person name="Schlapbach R."/>
            <person name="Sreeman S.M."/>
            <person name="Shimizu K.K."/>
        </authorList>
    </citation>
    <scope>NUCLEOTIDE SEQUENCE</scope>
</reference>
<proteinExistence type="predicted"/>
<dbReference type="Proteomes" id="UP001054889">
    <property type="component" value="Unassembled WGS sequence"/>
</dbReference>
<feature type="compositionally biased region" description="Basic and acidic residues" evidence="1">
    <location>
        <begin position="390"/>
        <end position="405"/>
    </location>
</feature>
<sequence length="456" mass="50596">MRAPQERTMRDLYDRTRHKDLAAPQRKGASEDAELVARMEVSFEARDFPVKDMSVHDSCSFYIFLLGKWLMLFYMFQDKSIVRKKLVSNDNIRVKAESGTCNVCCAPCSSCLHRSLAHADSNVDCGSSQTCSTRSEIKNNSLTPSEKGFRNQGENDDEFSAASSNASYSETGGNKVVSRSSIAEDSEVDMPAKRRRLSNEGMKLSRTEYLDGNNSCVTGMPAEGKLLKKKRLSTSASSRDLTIKDRKDNSVASLSRLRKQHADESTEKNRSDVMHLSSSVNIKKLIRTQSSVSVSKGLSPKRQVHELGEAQENLSHEHCEKASISNNIVEQTRDGTSNPFVDVGDNNVMLTGCSGSMKNEIKARLSPKNLEIDSFSKDQIQQHAIVQINDDSKKNGVDKQERDQDSSMDICNDGKLNRQNDVMTDCGNSEGLIDVSNSFILSFPPMPCPLKTCNVC</sequence>
<keyword evidence="3" id="KW-1185">Reference proteome</keyword>
<evidence type="ECO:0000313" key="2">
    <source>
        <dbReference type="EMBL" id="GJN20180.1"/>
    </source>
</evidence>
<organism evidence="2 3">
    <name type="scientific">Eleusine coracana subsp. coracana</name>
    <dbReference type="NCBI Taxonomy" id="191504"/>
    <lineage>
        <taxon>Eukaryota</taxon>
        <taxon>Viridiplantae</taxon>
        <taxon>Streptophyta</taxon>
        <taxon>Embryophyta</taxon>
        <taxon>Tracheophyta</taxon>
        <taxon>Spermatophyta</taxon>
        <taxon>Magnoliopsida</taxon>
        <taxon>Liliopsida</taxon>
        <taxon>Poales</taxon>
        <taxon>Poaceae</taxon>
        <taxon>PACMAD clade</taxon>
        <taxon>Chloridoideae</taxon>
        <taxon>Cynodonteae</taxon>
        <taxon>Eleusininae</taxon>
        <taxon>Eleusine</taxon>
    </lineage>
</organism>
<dbReference type="AlphaFoldDB" id="A0AAV5EC07"/>
<accession>A0AAV5EC07</accession>
<evidence type="ECO:0000313" key="3">
    <source>
        <dbReference type="Proteomes" id="UP001054889"/>
    </source>
</evidence>
<feature type="region of interest" description="Disordered" evidence="1">
    <location>
        <begin position="230"/>
        <end position="273"/>
    </location>
</feature>
<feature type="region of interest" description="Disordered" evidence="1">
    <location>
        <begin position="137"/>
        <end position="193"/>
    </location>
</feature>
<protein>
    <submittedName>
        <fullName evidence="2">Uncharacterized protein</fullName>
    </submittedName>
</protein>
<evidence type="ECO:0000256" key="1">
    <source>
        <dbReference type="SAM" id="MobiDB-lite"/>
    </source>
</evidence>
<gene>
    <name evidence="2" type="primary">gb07524</name>
    <name evidence="2" type="ORF">PR202_gb07524</name>
</gene>
<comment type="caution">
    <text evidence="2">The sequence shown here is derived from an EMBL/GenBank/DDBJ whole genome shotgun (WGS) entry which is preliminary data.</text>
</comment>
<reference evidence="2" key="1">
    <citation type="journal article" date="2018" name="DNA Res.">
        <title>Multiple hybrid de novo genome assembly of finger millet, an orphan allotetraploid crop.</title>
        <authorList>
            <person name="Hatakeyama M."/>
            <person name="Aluri S."/>
            <person name="Balachadran M.T."/>
            <person name="Sivarajan S.R."/>
            <person name="Patrignani A."/>
            <person name="Gruter S."/>
            <person name="Poveda L."/>
            <person name="Shimizu-Inatsugi R."/>
            <person name="Baeten J."/>
            <person name="Francoijs K.J."/>
            <person name="Nataraja K.N."/>
            <person name="Reddy Y.A.N."/>
            <person name="Phadnis S."/>
            <person name="Ravikumar R.L."/>
            <person name="Schlapbach R."/>
            <person name="Sreeman S.M."/>
            <person name="Shimizu K.K."/>
        </authorList>
    </citation>
    <scope>NUCLEOTIDE SEQUENCE</scope>
</reference>
<feature type="compositionally biased region" description="Basic and acidic residues" evidence="1">
    <location>
        <begin position="260"/>
        <end position="273"/>
    </location>
</feature>
<dbReference type="EMBL" id="BQKI01000074">
    <property type="protein sequence ID" value="GJN20180.1"/>
    <property type="molecule type" value="Genomic_DNA"/>
</dbReference>
<feature type="region of interest" description="Disordered" evidence="1">
    <location>
        <begin position="389"/>
        <end position="414"/>
    </location>
</feature>
<feature type="compositionally biased region" description="Polar residues" evidence="1">
    <location>
        <begin position="161"/>
        <end position="183"/>
    </location>
</feature>
<name>A0AAV5EC07_ELECO</name>